<evidence type="ECO:0000256" key="4">
    <source>
        <dbReference type="SAM" id="SignalP"/>
    </source>
</evidence>
<dbReference type="InterPro" id="IPR006061">
    <property type="entry name" value="SBP_1_CS"/>
</dbReference>
<dbReference type="Pfam" id="PF01547">
    <property type="entry name" value="SBP_bac_1"/>
    <property type="match status" value="1"/>
</dbReference>
<sequence>MARLQGPRRPGVARVLSCAILAGVLSLTAACNGSGAGEGDQVTITIAGPNQWNSDPKSFGPAWDDLVKRFEEAEPGIKVETTVLPIPDFIQTLSTQLTAGTAPELVFNQAPHQPDQVVELDEYLNQPNPYVPGNQRWIEIFNPDQFGPKSGKVRNTAGHYEWVPFNLVTIGLYYNADAFAKAGVQAPLTTYGDFVAACPKLKAAGYAPLAMDNGWLGQGWTYTVVMGMLMDKYFDRWNQFDADGKEGKAAQLTAKSVAKAVLTGDLDPAKIPEVAEGLRLIKALFDACATPNWSGISGGASFVGGNDFVGGKAAMAWGTNFAETSLDAVSWKHSTMPFPTIAEADSPLSDGTPARFGAETGGTSYMIPSTTTDEKLDAAVKFLQFASSTQGGQAWLDKSGGIPATTDGKAAPGLQGLMSGEWFKHPPQVTGLDLQPKARAGKPSYDGYLLGTKNEDETLRKLKENWTTAAKEAAKDAGWTESWAQTK</sequence>
<dbReference type="OrthoDB" id="358201at2"/>
<dbReference type="Gene3D" id="3.40.190.10">
    <property type="entry name" value="Periplasmic binding protein-like II"/>
    <property type="match status" value="1"/>
</dbReference>
<gene>
    <name evidence="5" type="ORF">FB561_5827</name>
</gene>
<dbReference type="PROSITE" id="PS01037">
    <property type="entry name" value="SBP_BACTERIAL_1"/>
    <property type="match status" value="1"/>
</dbReference>
<keyword evidence="2" id="KW-0813">Transport</keyword>
<evidence type="ECO:0000256" key="2">
    <source>
        <dbReference type="ARBA" id="ARBA00022448"/>
    </source>
</evidence>
<dbReference type="Proteomes" id="UP000318380">
    <property type="component" value="Unassembled WGS sequence"/>
</dbReference>
<dbReference type="PANTHER" id="PTHR43649">
    <property type="entry name" value="ARABINOSE-BINDING PROTEIN-RELATED"/>
    <property type="match status" value="1"/>
</dbReference>
<dbReference type="SUPFAM" id="SSF53850">
    <property type="entry name" value="Periplasmic binding protein-like II"/>
    <property type="match status" value="1"/>
</dbReference>
<keyword evidence="3 4" id="KW-0732">Signal</keyword>
<keyword evidence="6" id="KW-1185">Reference proteome</keyword>
<dbReference type="InterPro" id="IPR050490">
    <property type="entry name" value="Bact_solute-bd_prot1"/>
</dbReference>
<comment type="similarity">
    <text evidence="1">Belongs to the bacterial solute-binding protein 1 family.</text>
</comment>
<evidence type="ECO:0000256" key="1">
    <source>
        <dbReference type="ARBA" id="ARBA00008520"/>
    </source>
</evidence>
<dbReference type="InterPro" id="IPR006059">
    <property type="entry name" value="SBP"/>
</dbReference>
<evidence type="ECO:0000256" key="3">
    <source>
        <dbReference type="ARBA" id="ARBA00022729"/>
    </source>
</evidence>
<dbReference type="RefSeq" id="WP_145812149.1">
    <property type="nucleotide sequence ID" value="NZ_VIVK01000001.1"/>
</dbReference>
<keyword evidence="5" id="KW-0762">Sugar transport</keyword>
<dbReference type="GO" id="GO:0055085">
    <property type="term" value="P:transmembrane transport"/>
    <property type="evidence" value="ECO:0007669"/>
    <property type="project" value="InterPro"/>
</dbReference>
<evidence type="ECO:0000313" key="5">
    <source>
        <dbReference type="EMBL" id="TWD84633.1"/>
    </source>
</evidence>
<proteinExistence type="inferred from homology"/>
<reference evidence="5 6" key="1">
    <citation type="submission" date="2019-06" db="EMBL/GenBank/DDBJ databases">
        <title>Sequencing the genomes of 1000 actinobacteria strains.</title>
        <authorList>
            <person name="Klenk H.-P."/>
        </authorList>
    </citation>
    <scope>NUCLEOTIDE SEQUENCE [LARGE SCALE GENOMIC DNA]</scope>
    <source>
        <strain evidence="5 6">DSM 24683</strain>
    </source>
</reference>
<dbReference type="EMBL" id="VIVK01000001">
    <property type="protein sequence ID" value="TWD84633.1"/>
    <property type="molecule type" value="Genomic_DNA"/>
</dbReference>
<accession>A0A561C0E8</accession>
<dbReference type="PROSITE" id="PS51257">
    <property type="entry name" value="PROKAR_LIPOPROTEIN"/>
    <property type="match status" value="1"/>
</dbReference>
<feature type="signal peptide" evidence="4">
    <location>
        <begin position="1"/>
        <end position="29"/>
    </location>
</feature>
<protein>
    <submittedName>
        <fullName evidence="5">Multiple sugar transport system substrate-binding protein</fullName>
    </submittedName>
</protein>
<dbReference type="AlphaFoldDB" id="A0A561C0E8"/>
<organism evidence="5 6">
    <name type="scientific">Kribbella amoyensis</name>
    <dbReference type="NCBI Taxonomy" id="996641"/>
    <lineage>
        <taxon>Bacteria</taxon>
        <taxon>Bacillati</taxon>
        <taxon>Actinomycetota</taxon>
        <taxon>Actinomycetes</taxon>
        <taxon>Propionibacteriales</taxon>
        <taxon>Kribbellaceae</taxon>
        <taxon>Kribbella</taxon>
    </lineage>
</organism>
<feature type="chain" id="PRO_5039576488" evidence="4">
    <location>
        <begin position="30"/>
        <end position="487"/>
    </location>
</feature>
<name>A0A561C0E8_9ACTN</name>
<evidence type="ECO:0000313" key="6">
    <source>
        <dbReference type="Proteomes" id="UP000318380"/>
    </source>
</evidence>
<comment type="caution">
    <text evidence="5">The sequence shown here is derived from an EMBL/GenBank/DDBJ whole genome shotgun (WGS) entry which is preliminary data.</text>
</comment>